<dbReference type="Proteomes" id="UP001432027">
    <property type="component" value="Unassembled WGS sequence"/>
</dbReference>
<accession>A0AAV5TQ09</accession>
<evidence type="ECO:0008006" key="4">
    <source>
        <dbReference type="Google" id="ProtNLM"/>
    </source>
</evidence>
<evidence type="ECO:0000313" key="2">
    <source>
        <dbReference type="EMBL" id="GMS96494.1"/>
    </source>
</evidence>
<feature type="compositionally biased region" description="Polar residues" evidence="1">
    <location>
        <begin position="57"/>
        <end position="67"/>
    </location>
</feature>
<evidence type="ECO:0000256" key="1">
    <source>
        <dbReference type="SAM" id="MobiDB-lite"/>
    </source>
</evidence>
<proteinExistence type="predicted"/>
<organism evidence="2 3">
    <name type="scientific">Pristionchus entomophagus</name>
    <dbReference type="NCBI Taxonomy" id="358040"/>
    <lineage>
        <taxon>Eukaryota</taxon>
        <taxon>Metazoa</taxon>
        <taxon>Ecdysozoa</taxon>
        <taxon>Nematoda</taxon>
        <taxon>Chromadorea</taxon>
        <taxon>Rhabditida</taxon>
        <taxon>Rhabditina</taxon>
        <taxon>Diplogasteromorpha</taxon>
        <taxon>Diplogasteroidea</taxon>
        <taxon>Neodiplogasteridae</taxon>
        <taxon>Pristionchus</taxon>
    </lineage>
</organism>
<feature type="compositionally biased region" description="Basic and acidic residues" evidence="1">
    <location>
        <begin position="74"/>
        <end position="89"/>
    </location>
</feature>
<sequence length="109" mass="12979">MFGDWEFSSKMRKKWLKVRINKLVQPPRLMLNLERWRLLSNPYPLRSSERSKPWRPSSPSTPKQDQLLTRARSIPRDSSKEKVQNDSSKEMCISWSDTRSSRNLLLLSF</sequence>
<reference evidence="2" key="1">
    <citation type="submission" date="2023-10" db="EMBL/GenBank/DDBJ databases">
        <title>Genome assembly of Pristionchus species.</title>
        <authorList>
            <person name="Yoshida K."/>
            <person name="Sommer R.J."/>
        </authorList>
    </citation>
    <scope>NUCLEOTIDE SEQUENCE</scope>
    <source>
        <strain evidence="2">RS0144</strain>
    </source>
</reference>
<protein>
    <recommendedName>
        <fullName evidence="4">Ribosomal protein</fullName>
    </recommendedName>
</protein>
<name>A0AAV5TQ09_9BILA</name>
<dbReference type="EMBL" id="BTSX01000004">
    <property type="protein sequence ID" value="GMS96494.1"/>
    <property type="molecule type" value="Genomic_DNA"/>
</dbReference>
<evidence type="ECO:0000313" key="3">
    <source>
        <dbReference type="Proteomes" id="UP001432027"/>
    </source>
</evidence>
<comment type="caution">
    <text evidence="2">The sequence shown here is derived from an EMBL/GenBank/DDBJ whole genome shotgun (WGS) entry which is preliminary data.</text>
</comment>
<gene>
    <name evidence="2" type="ORF">PENTCL1PPCAC_18669</name>
</gene>
<keyword evidence="3" id="KW-1185">Reference proteome</keyword>
<dbReference type="AlphaFoldDB" id="A0AAV5TQ09"/>
<feature type="region of interest" description="Disordered" evidence="1">
    <location>
        <begin position="43"/>
        <end position="89"/>
    </location>
</feature>